<dbReference type="PROSITE" id="PS00630">
    <property type="entry name" value="IMP_2"/>
    <property type="match status" value="1"/>
</dbReference>
<evidence type="ECO:0000313" key="10">
    <source>
        <dbReference type="EMBL" id="RUO42775.1"/>
    </source>
</evidence>
<feature type="binding site" evidence="9">
    <location>
        <position position="89"/>
    </location>
    <ligand>
        <name>Mg(2+)</name>
        <dbReference type="ChEBI" id="CHEBI:18420"/>
        <label>1</label>
        <note>catalytic</note>
    </ligand>
</feature>
<comment type="cofactor">
    <cofactor evidence="8 9">
        <name>Mg(2+)</name>
        <dbReference type="ChEBI" id="CHEBI:18420"/>
    </cofactor>
</comment>
<dbReference type="AlphaFoldDB" id="A0A432X7F0"/>
<feature type="binding site" evidence="8">
    <location>
        <position position="70"/>
    </location>
    <ligand>
        <name>substrate</name>
    </ligand>
</feature>
<feature type="binding site" evidence="9">
    <location>
        <position position="219"/>
    </location>
    <ligand>
        <name>Mg(2+)</name>
        <dbReference type="ChEBI" id="CHEBI:18420"/>
        <label>1</label>
        <note>catalytic</note>
    </ligand>
</feature>
<dbReference type="GO" id="GO:0005886">
    <property type="term" value="C:plasma membrane"/>
    <property type="evidence" value="ECO:0007669"/>
    <property type="project" value="UniProtKB-SubCell"/>
</dbReference>
<name>A0A432X7F0_9GAMM</name>
<dbReference type="PROSITE" id="PS00629">
    <property type="entry name" value="IMP_1"/>
    <property type="match status" value="1"/>
</dbReference>
<feature type="binding site" evidence="8">
    <location>
        <position position="89"/>
    </location>
    <ligand>
        <name>Mg(2+)</name>
        <dbReference type="ChEBI" id="CHEBI:18420"/>
        <label>2</label>
    </ligand>
</feature>
<keyword evidence="5 8" id="KW-0378">Hydrolase</keyword>
<evidence type="ECO:0000256" key="9">
    <source>
        <dbReference type="PIRSR" id="PIRSR600760-2"/>
    </source>
</evidence>
<evidence type="ECO:0000256" key="3">
    <source>
        <dbReference type="ARBA" id="ARBA00022519"/>
    </source>
</evidence>
<dbReference type="GO" id="GO:0008441">
    <property type="term" value="F:3'(2'),5'-bisphosphate nucleotidase activity"/>
    <property type="evidence" value="ECO:0007669"/>
    <property type="project" value="UniProtKB-UniRule"/>
</dbReference>
<feature type="binding site" evidence="8">
    <location>
        <position position="89"/>
    </location>
    <ligand>
        <name>Mg(2+)</name>
        <dbReference type="ChEBI" id="CHEBI:18420"/>
        <label>1</label>
    </ligand>
</feature>
<feature type="binding site" evidence="8">
    <location>
        <position position="219"/>
    </location>
    <ligand>
        <name>Mg(2+)</name>
        <dbReference type="ChEBI" id="CHEBI:18420"/>
        <label>2</label>
    </ligand>
</feature>
<evidence type="ECO:0000256" key="6">
    <source>
        <dbReference type="ARBA" id="ARBA00022842"/>
    </source>
</evidence>
<gene>
    <name evidence="8 10" type="primary">cysQ</name>
    <name evidence="10" type="ORF">CWE15_05040</name>
</gene>
<evidence type="ECO:0000256" key="8">
    <source>
        <dbReference type="HAMAP-Rule" id="MF_02095"/>
    </source>
</evidence>
<keyword evidence="6 8" id="KW-0460">Magnesium</keyword>
<dbReference type="Gene3D" id="3.40.190.80">
    <property type="match status" value="1"/>
</dbReference>
<feature type="binding site" evidence="9">
    <location>
        <position position="92"/>
    </location>
    <ligand>
        <name>Mg(2+)</name>
        <dbReference type="ChEBI" id="CHEBI:18420"/>
        <label>1</label>
        <note>catalytic</note>
    </ligand>
</feature>
<comment type="catalytic activity">
    <reaction evidence="8">
        <text>adenosine 3',5'-bisphosphate + H2O = AMP + phosphate</text>
        <dbReference type="Rhea" id="RHEA:10040"/>
        <dbReference type="ChEBI" id="CHEBI:15377"/>
        <dbReference type="ChEBI" id="CHEBI:43474"/>
        <dbReference type="ChEBI" id="CHEBI:58343"/>
        <dbReference type="ChEBI" id="CHEBI:456215"/>
        <dbReference type="EC" id="3.1.3.7"/>
    </reaction>
</comment>
<comment type="subcellular location">
    <subcellularLocation>
        <location evidence="8">Cell inner membrane</location>
        <topology evidence="8">Peripheral membrane protein</topology>
        <orientation evidence="8">Cytoplasmic side</orientation>
    </subcellularLocation>
</comment>
<dbReference type="InterPro" id="IPR006240">
    <property type="entry name" value="CysQ"/>
</dbReference>
<evidence type="ECO:0000256" key="5">
    <source>
        <dbReference type="ARBA" id="ARBA00022801"/>
    </source>
</evidence>
<feature type="binding site" evidence="8">
    <location>
        <position position="92"/>
    </location>
    <ligand>
        <name>Mg(2+)</name>
        <dbReference type="ChEBI" id="CHEBI:18420"/>
        <label>2</label>
    </ligand>
</feature>
<feature type="binding site" evidence="8">
    <location>
        <position position="70"/>
    </location>
    <ligand>
        <name>Mg(2+)</name>
        <dbReference type="ChEBI" id="CHEBI:18420"/>
        <label>1</label>
    </ligand>
</feature>
<evidence type="ECO:0000256" key="2">
    <source>
        <dbReference type="ARBA" id="ARBA00022475"/>
    </source>
</evidence>
<dbReference type="InterPro" id="IPR000760">
    <property type="entry name" value="Inositol_monophosphatase-like"/>
</dbReference>
<keyword evidence="4 8" id="KW-0479">Metal-binding</keyword>
<comment type="similarity">
    <text evidence="1 8">Belongs to the inositol monophosphatase superfamily. CysQ family.</text>
</comment>
<evidence type="ECO:0000256" key="4">
    <source>
        <dbReference type="ARBA" id="ARBA00022723"/>
    </source>
</evidence>
<dbReference type="EMBL" id="PIPQ01000002">
    <property type="protein sequence ID" value="RUO42775.1"/>
    <property type="molecule type" value="Genomic_DNA"/>
</dbReference>
<organism evidence="10 11">
    <name type="scientific">Aliidiomarina taiwanensis</name>
    <dbReference type="NCBI Taxonomy" id="946228"/>
    <lineage>
        <taxon>Bacteria</taxon>
        <taxon>Pseudomonadati</taxon>
        <taxon>Pseudomonadota</taxon>
        <taxon>Gammaproteobacteria</taxon>
        <taxon>Alteromonadales</taxon>
        <taxon>Idiomarinaceae</taxon>
        <taxon>Aliidiomarina</taxon>
    </lineage>
</organism>
<feature type="binding site" evidence="9">
    <location>
        <position position="91"/>
    </location>
    <ligand>
        <name>Mg(2+)</name>
        <dbReference type="ChEBI" id="CHEBI:18420"/>
        <label>1</label>
        <note>catalytic</note>
    </ligand>
</feature>
<keyword evidence="2 8" id="KW-1003">Cell membrane</keyword>
<dbReference type="CDD" id="cd01638">
    <property type="entry name" value="CysQ"/>
    <property type="match status" value="1"/>
</dbReference>
<dbReference type="InterPro" id="IPR020583">
    <property type="entry name" value="Inositol_monoP_metal-BS"/>
</dbReference>
<comment type="function">
    <text evidence="8">Converts adenosine-3',5'-bisphosphate (PAP) to AMP.</text>
</comment>
<dbReference type="GO" id="GO:0006020">
    <property type="term" value="P:inositol metabolic process"/>
    <property type="evidence" value="ECO:0007669"/>
    <property type="project" value="TreeGrafter"/>
</dbReference>
<dbReference type="OrthoDB" id="9785695at2"/>
<dbReference type="GO" id="GO:0008934">
    <property type="term" value="F:inositol monophosphate 1-phosphatase activity"/>
    <property type="evidence" value="ECO:0007669"/>
    <property type="project" value="TreeGrafter"/>
</dbReference>
<protein>
    <recommendedName>
        <fullName evidence="8">3'(2'),5'-bisphosphate nucleotidase CysQ</fullName>
        <ecNumber evidence="8">3.1.3.7</ecNumber>
    </recommendedName>
    <alternativeName>
        <fullName evidence="8">3'(2'),5-bisphosphonucleoside 3'(2')-phosphohydrolase</fullName>
    </alternativeName>
    <alternativeName>
        <fullName evidence="8">3'-phosphoadenosine 5'-phosphate phosphatase</fullName>
        <shortName evidence="8">PAP phosphatase</shortName>
    </alternativeName>
</protein>
<dbReference type="InterPro" id="IPR020550">
    <property type="entry name" value="Inositol_monophosphatase_CS"/>
</dbReference>
<reference evidence="10 11" key="1">
    <citation type="journal article" date="2011" name="Front. Microbiol.">
        <title>Genomic signatures of strain selection and enhancement in Bacillus atrophaeus var. globigii, a historical biowarfare simulant.</title>
        <authorList>
            <person name="Gibbons H.S."/>
            <person name="Broomall S.M."/>
            <person name="McNew L.A."/>
            <person name="Daligault H."/>
            <person name="Chapman C."/>
            <person name="Bruce D."/>
            <person name="Karavis M."/>
            <person name="Krepps M."/>
            <person name="McGregor P.A."/>
            <person name="Hong C."/>
            <person name="Park K.H."/>
            <person name="Akmal A."/>
            <person name="Feldman A."/>
            <person name="Lin J.S."/>
            <person name="Chang W.E."/>
            <person name="Higgs B.W."/>
            <person name="Demirev P."/>
            <person name="Lindquist J."/>
            <person name="Liem A."/>
            <person name="Fochler E."/>
            <person name="Read T.D."/>
            <person name="Tapia R."/>
            <person name="Johnson S."/>
            <person name="Bishop-Lilly K.A."/>
            <person name="Detter C."/>
            <person name="Han C."/>
            <person name="Sozhamannan S."/>
            <person name="Rosenzweig C.N."/>
            <person name="Skowronski E.W."/>
        </authorList>
    </citation>
    <scope>NUCLEOTIDE SEQUENCE [LARGE SCALE GENOMIC DNA]</scope>
    <source>
        <strain evidence="10 11">AIT1</strain>
    </source>
</reference>
<dbReference type="HAMAP" id="MF_02095">
    <property type="entry name" value="CysQ"/>
    <property type="match status" value="1"/>
</dbReference>
<feature type="binding site" evidence="8">
    <location>
        <position position="91"/>
    </location>
    <ligand>
        <name>Mg(2+)</name>
        <dbReference type="ChEBI" id="CHEBI:18420"/>
        <label>1</label>
    </ligand>
</feature>
<dbReference type="GO" id="GO:0006790">
    <property type="term" value="P:sulfur compound metabolic process"/>
    <property type="evidence" value="ECO:0007669"/>
    <property type="project" value="UniProtKB-UniRule"/>
</dbReference>
<keyword evidence="7 8" id="KW-0472">Membrane</keyword>
<dbReference type="GO" id="GO:0007165">
    <property type="term" value="P:signal transduction"/>
    <property type="evidence" value="ECO:0007669"/>
    <property type="project" value="TreeGrafter"/>
</dbReference>
<comment type="caution">
    <text evidence="10">The sequence shown here is derived from an EMBL/GenBank/DDBJ whole genome shotgun (WGS) entry which is preliminary data.</text>
</comment>
<proteinExistence type="inferred from homology"/>
<evidence type="ECO:0000256" key="1">
    <source>
        <dbReference type="ARBA" id="ARBA00005289"/>
    </source>
</evidence>
<dbReference type="RefSeq" id="WP_126756990.1">
    <property type="nucleotide sequence ID" value="NZ_PIPQ01000002.1"/>
</dbReference>
<dbReference type="Proteomes" id="UP000286976">
    <property type="component" value="Unassembled WGS sequence"/>
</dbReference>
<accession>A0A432X7F0</accession>
<feature type="binding site" evidence="9">
    <location>
        <position position="70"/>
    </location>
    <ligand>
        <name>Mg(2+)</name>
        <dbReference type="ChEBI" id="CHEBI:18420"/>
        <label>1</label>
        <note>catalytic</note>
    </ligand>
</feature>
<evidence type="ECO:0000256" key="7">
    <source>
        <dbReference type="ARBA" id="ARBA00023136"/>
    </source>
</evidence>
<evidence type="ECO:0000313" key="11">
    <source>
        <dbReference type="Proteomes" id="UP000286976"/>
    </source>
</evidence>
<keyword evidence="11" id="KW-1185">Reference proteome</keyword>
<feature type="binding site" evidence="8">
    <location>
        <begin position="91"/>
        <end position="94"/>
    </location>
    <ligand>
        <name>substrate</name>
    </ligand>
</feature>
<dbReference type="Pfam" id="PF00459">
    <property type="entry name" value="Inositol_P"/>
    <property type="match status" value="1"/>
</dbReference>
<dbReference type="PANTHER" id="PTHR20854:SF4">
    <property type="entry name" value="INOSITOL-1-MONOPHOSPHATASE-RELATED"/>
    <property type="match status" value="1"/>
</dbReference>
<dbReference type="PANTHER" id="PTHR20854">
    <property type="entry name" value="INOSITOL MONOPHOSPHATASE"/>
    <property type="match status" value="1"/>
</dbReference>
<sequence>MNYDLAALLPKAGAVAMDTGKLLLAQQQEGTFEIKAKGDDSPVTSADFAASQLIVTRLSQLTPDIPVLTEEALKPWAERQTWQRYWLVDPLDGTQEFIYGSGDFAVSIALMEHNQPVLGVIYWPDKGALYSAGKGLGATRQRAGVTEPIRVNKLQKPEQGPLTIALSRRQPVDRVLSQMAVGERQTHALHTGSCALKSCLVAEGAADCFLRVGITGEWDTAAAQILVEEAGGQLVSVDFEPIRYNQTDDLTNPDFLVLGDPSVPWQDIFPKSP</sequence>
<feature type="binding site" evidence="8">
    <location>
        <position position="219"/>
    </location>
    <ligand>
        <name>substrate</name>
    </ligand>
</feature>
<dbReference type="EC" id="3.1.3.7" evidence="8"/>
<keyword evidence="3 8" id="KW-0997">Cell inner membrane</keyword>
<dbReference type="PRINTS" id="PR00377">
    <property type="entry name" value="IMPHPHTASES"/>
</dbReference>
<dbReference type="Gene3D" id="3.30.540.10">
    <property type="entry name" value="Fructose-1,6-Bisphosphatase, subunit A, domain 1"/>
    <property type="match status" value="1"/>
</dbReference>
<dbReference type="NCBIfam" id="TIGR01331">
    <property type="entry name" value="bisphos_cysQ"/>
    <property type="match status" value="1"/>
</dbReference>
<dbReference type="GO" id="GO:0000287">
    <property type="term" value="F:magnesium ion binding"/>
    <property type="evidence" value="ECO:0007669"/>
    <property type="project" value="UniProtKB-UniRule"/>
</dbReference>
<dbReference type="GO" id="GO:0046854">
    <property type="term" value="P:phosphatidylinositol phosphate biosynthetic process"/>
    <property type="evidence" value="ECO:0007669"/>
    <property type="project" value="InterPro"/>
</dbReference>
<dbReference type="SUPFAM" id="SSF56655">
    <property type="entry name" value="Carbohydrate phosphatase"/>
    <property type="match status" value="1"/>
</dbReference>